<evidence type="ECO:0000313" key="2">
    <source>
        <dbReference type="EMBL" id="SMF33307.1"/>
    </source>
</evidence>
<proteinExistence type="predicted"/>
<feature type="transmembrane region" description="Helical" evidence="1">
    <location>
        <begin position="167"/>
        <end position="188"/>
    </location>
</feature>
<keyword evidence="1" id="KW-0812">Transmembrane</keyword>
<dbReference type="Proteomes" id="UP000192939">
    <property type="component" value="Unassembled WGS sequence"/>
</dbReference>
<sequence length="210" mass="23286">MESSGLFKILRKHMIAFIVTLLVCEGGVFLVNTLAKPQYQATASLVATIASTEAGTYTEFLASQMLTKTYEDAIESRFIANEAKNKLQTKETAYELLKRIKVRTDPDTLVIIIKATHDNPQDAVAIANAFAESFIEKSKELVESSSVMILDKSNLEEASIPVSPRKILNYAIGGFIGLFAGLCVSMLLEKRGGSKRSQQRRTPREKEMEF</sequence>
<keyword evidence="1" id="KW-1133">Transmembrane helix</keyword>
<dbReference type="EMBL" id="FXAE01000024">
    <property type="protein sequence ID" value="SMF33307.1"/>
    <property type="molecule type" value="Genomic_DNA"/>
</dbReference>
<organism evidence="2 3">
    <name type="scientific">Paenibacillus barengoltzii J12</name>
    <dbReference type="NCBI Taxonomy" id="935846"/>
    <lineage>
        <taxon>Bacteria</taxon>
        <taxon>Bacillati</taxon>
        <taxon>Bacillota</taxon>
        <taxon>Bacilli</taxon>
        <taxon>Bacillales</taxon>
        <taxon>Paenibacillaceae</taxon>
        <taxon>Paenibacillus</taxon>
    </lineage>
</organism>
<evidence type="ECO:0000256" key="1">
    <source>
        <dbReference type="SAM" id="Phobius"/>
    </source>
</evidence>
<name>A0ABY1LYD8_9BACL</name>
<reference evidence="2 3" key="1">
    <citation type="submission" date="2017-04" db="EMBL/GenBank/DDBJ databases">
        <authorList>
            <person name="Varghese N."/>
            <person name="Submissions S."/>
        </authorList>
    </citation>
    <scope>NUCLEOTIDE SEQUENCE [LARGE SCALE GENOMIC DNA]</scope>
    <source>
        <strain evidence="2 3">J12</strain>
    </source>
</reference>
<keyword evidence="3" id="KW-1185">Reference proteome</keyword>
<dbReference type="PANTHER" id="PTHR32309:SF13">
    <property type="entry name" value="FERRIC ENTEROBACTIN TRANSPORT PROTEIN FEPE"/>
    <property type="match status" value="1"/>
</dbReference>
<keyword evidence="1" id="KW-0472">Membrane</keyword>
<evidence type="ECO:0000313" key="3">
    <source>
        <dbReference type="Proteomes" id="UP000192939"/>
    </source>
</evidence>
<accession>A0ABY1LYD8</accession>
<protein>
    <submittedName>
        <fullName evidence="2">Capsular polysaccharide biosynthesis protein</fullName>
    </submittedName>
</protein>
<dbReference type="InterPro" id="IPR050445">
    <property type="entry name" value="Bact_polysacc_biosynth/exp"/>
</dbReference>
<gene>
    <name evidence="2" type="ORF">SAMN02744124_02484</name>
</gene>
<dbReference type="PANTHER" id="PTHR32309">
    <property type="entry name" value="TYROSINE-PROTEIN KINASE"/>
    <property type="match status" value="1"/>
</dbReference>
<comment type="caution">
    <text evidence="2">The sequence shown here is derived from an EMBL/GenBank/DDBJ whole genome shotgun (WGS) entry which is preliminary data.</text>
</comment>